<accession>A0ACB7CCN7</accession>
<proteinExistence type="predicted"/>
<dbReference type="EMBL" id="JABTEG010000004">
    <property type="protein sequence ID" value="KAG4305145.1"/>
    <property type="molecule type" value="Genomic_DNA"/>
</dbReference>
<comment type="caution">
    <text evidence="1">The sequence shown here is derived from an EMBL/GenBank/DDBJ whole genome shotgun (WGS) entry which is preliminary data.</text>
</comment>
<organism evidence="1 2">
    <name type="scientific">Pneumocystis oryctolagi</name>
    <dbReference type="NCBI Taxonomy" id="42067"/>
    <lineage>
        <taxon>Eukaryota</taxon>
        <taxon>Fungi</taxon>
        <taxon>Dikarya</taxon>
        <taxon>Ascomycota</taxon>
        <taxon>Taphrinomycotina</taxon>
        <taxon>Pneumocystomycetes</taxon>
        <taxon>Pneumocystaceae</taxon>
        <taxon>Pneumocystis</taxon>
    </lineage>
</organism>
<keyword evidence="2" id="KW-1185">Reference proteome</keyword>
<dbReference type="Proteomes" id="UP000768646">
    <property type="component" value="Unassembled WGS sequence"/>
</dbReference>
<evidence type="ECO:0000313" key="1">
    <source>
        <dbReference type="EMBL" id="KAG4305145.1"/>
    </source>
</evidence>
<evidence type="ECO:0000313" key="2">
    <source>
        <dbReference type="Proteomes" id="UP000768646"/>
    </source>
</evidence>
<reference evidence="1 2" key="1">
    <citation type="journal article" date="2021" name="Commun. Biol.">
        <title>Genomic insights into the host specific adaptation of the Pneumocystis genus.</title>
        <authorList>
            <person name="Cisse O.H."/>
            <person name="Ma L."/>
            <person name="Dekker J.P."/>
            <person name="Khil P.P."/>
            <person name="Youn J.-H."/>
            <person name="Brenchley J.M."/>
            <person name="Blair R."/>
            <person name="Pahar B."/>
            <person name="Chabe M."/>
            <person name="Van Rompay K.K.A."/>
            <person name="Keesler R."/>
            <person name="Sukura A."/>
            <person name="Hirsch V."/>
            <person name="Kutty G."/>
            <person name="Liu Y."/>
            <person name="Peng L."/>
            <person name="Chen J."/>
            <person name="Song J."/>
            <person name="Weissenbacher-Lang C."/>
            <person name="Xu J."/>
            <person name="Upham N.S."/>
            <person name="Stajich J.E."/>
            <person name="Cuomo C.A."/>
            <person name="Cushion M.T."/>
            <person name="Kovacs J.A."/>
        </authorList>
    </citation>
    <scope>NUCLEOTIDE SEQUENCE [LARGE SCALE GENOMIC DNA]</scope>
    <source>
        <strain evidence="1 2">RABM</strain>
    </source>
</reference>
<gene>
    <name evidence="1" type="ORF">PORY_001315</name>
</gene>
<name>A0ACB7CCN7_9ASCO</name>
<sequence length="1153" mass="133300">MELFGKPLKGKKKKCFVTYGTPKVSLILSHPFNFSVIFVELCFQKDDLKKALFLFDKSTYPRFITLSIPLSWQVVKFLFLLLLMCLEILCALSMNHIDTDDVICVNKGVIILSLTKETYEKAGLTGKPSVFSKMASRWNVTLDMRDSSMKKGKKGFNRILWSFENNFQKEFLFRISASNNDDIKIIEEVSGLSSRFVHFEEHEFEQILCPSFLYPERTNDLHLDKTIKEEWAMEIYEWLGLVSLRADRLKVMNNYDTCISTYSLSNALEGDIVIFLWSGMINCTWILNLWESLKSIQDMNWFSLTVNGFEDSPISWENCEHGYFYGGENMYTLLKLNCNNEKDVFHDSNSVIPHFLVYEYALENKSIVCVFLNIVLRVSETAQELISRIEKEAKKYENNKVKPISKHTFTSENGMKIDSWRLPDFGFKKPSKVVMDIRGLFSTTNEENIHKIVIRGYNKFFAVDEVKITKWEMLEKLTKGPYTLTLKENGCIIFISALSDISLVISSKHSMGPSASGTSNHAQMGEIWLDRHLSSVGRTREQLARVLWEKNVTLVSELCDDSFEEHIIEYPPEKRGLYLHGINKNESFFSTAPFDEVYSFGIEWGFMQVDFTVFQTLSELKRFLQESEKTKTYQGKEIEGFVIRCKSKSFEEDVCFNDFFFKYKFKEPYFLYRRWREITHSIISDTYTFNNRDLEITKEYVKWVRLLLKKEPELAVKYKQNHGIVALRKRFLIEYNYSHSDLSRMLNIIPSNSENKNILLVTIGTIGCGKTTLSHALTSLFGFGHIQNDDILGKKAKIQKFSTKIAEALKNCHVVIADKNNHKFIERKELIHLVSELLPDTRFVALYYHHFDKDSTPLCQKQELSKIFKVTQARVVARGSNHQTIDASPSKIKTVLGIMNGFLSRFEPLNTSKEPDSLFENVIVLDPIKDTKYNLKIVIDKLLEIAPNYIVEIPSESRIDSAISSALNNYKFFIQRPLTSQSCKIPEYFAIVLKDNIAIYVEEIMKDQSKEKRAFWDYLNKLGRVQHSFHVTLIHIKEMPKYPEVWESLLSRTGPSGVICQANVEVMVLVWDSRIMALAVKILDAQEKKIESVNPIPHITIGTENKTILPKESNDLLVRWRDHPDENDIMSLTLSPKKFSGTAVAVYPTSLST</sequence>
<protein>
    <submittedName>
        <fullName evidence="1">Uncharacterized protein</fullName>
    </submittedName>
</protein>